<evidence type="ECO:0000313" key="1">
    <source>
        <dbReference type="EMBL" id="OMD36043.1"/>
    </source>
</evidence>
<evidence type="ECO:0000313" key="2">
    <source>
        <dbReference type="Proteomes" id="UP000187158"/>
    </source>
</evidence>
<proteinExistence type="predicted"/>
<gene>
    <name evidence="1" type="ORF">BSO21_07980</name>
</gene>
<name>A0ABX3GSC5_9BACL</name>
<comment type="caution">
    <text evidence="1">The sequence shown here is derived from an EMBL/GenBank/DDBJ whole genome shotgun (WGS) entry which is preliminary data.</text>
</comment>
<keyword evidence="2" id="KW-1185">Reference proteome</keyword>
<reference evidence="1 2" key="1">
    <citation type="submission" date="2016-11" db="EMBL/GenBank/DDBJ databases">
        <title>Paenibacillus species isolates.</title>
        <authorList>
            <person name="Beno S.M."/>
        </authorList>
    </citation>
    <scope>NUCLEOTIDE SEQUENCE [LARGE SCALE GENOMIC DNA]</scope>
    <source>
        <strain evidence="1 2">FSL H7-0433</strain>
    </source>
</reference>
<accession>A0ABX3GSC5</accession>
<protein>
    <submittedName>
        <fullName evidence="1">Uncharacterized protein</fullName>
    </submittedName>
</protein>
<sequence>MQLSNVKYTHEKAKEGLLKSGMFAGKVLHEEALWRIITRIERQETLSRYLNEIDIAITEDRSR</sequence>
<dbReference type="EMBL" id="MPVP01000031">
    <property type="protein sequence ID" value="OMD36043.1"/>
    <property type="molecule type" value="Genomic_DNA"/>
</dbReference>
<dbReference type="RefSeq" id="WP_076218378.1">
    <property type="nucleotide sequence ID" value="NZ_MPTJ01000007.1"/>
</dbReference>
<organism evidence="1 2">
    <name type="scientific">Paenibacillus odorifer</name>
    <dbReference type="NCBI Taxonomy" id="189426"/>
    <lineage>
        <taxon>Bacteria</taxon>
        <taxon>Bacillati</taxon>
        <taxon>Bacillota</taxon>
        <taxon>Bacilli</taxon>
        <taxon>Bacillales</taxon>
        <taxon>Paenibacillaceae</taxon>
        <taxon>Paenibacillus</taxon>
    </lineage>
</organism>
<dbReference type="Proteomes" id="UP000187158">
    <property type="component" value="Unassembled WGS sequence"/>
</dbReference>